<keyword evidence="6" id="KW-0812">Transmembrane</keyword>
<dbReference type="GO" id="GO:0015288">
    <property type="term" value="F:porin activity"/>
    <property type="evidence" value="ECO:0007669"/>
    <property type="project" value="UniProtKB-KW"/>
</dbReference>
<evidence type="ECO:0000313" key="19">
    <source>
        <dbReference type="EMBL" id="MBK5178278.1"/>
    </source>
</evidence>
<sequence length="418" mass="46456">MAVYEMKISIIIPSLITMVFLSGCTLEPGSHLSTSNKTILEQGDENFDINQMVNVYTITPQLVEQQRTHPVVAQANPDLEKELQNYEYRIGIGDVLMVTVWDHPELTTPAGQYRSASDTGNWVQSDGTIFYPYIGKISVKGKTMAQIRTTITNQLAQYIESPQVDVSIAAFRAKKAYITGEVTKSGQQPITNIPLTIIDALNQAGGLTENANWNNAILTRNGEKFPVSLNALMQHGDLTQNRLLHDGDILYIPRNDDLKVFVMGEVKKQSTLRMDRSGMTLTEALGNADGIDQTASDASGIFVIRSIRKNTDTTKNNTILKESSDTADNSLLFSPLKEEEDNDNITSDNKLANIYQLDAKDASALVLGTEFQLQPYDIVYVTTAPIARWNRVISQLAPTITSINSMTESTRWMRNWPN</sequence>
<protein>
    <submittedName>
        <fullName evidence="19">Polysaccharide export protein</fullName>
    </submittedName>
</protein>
<keyword evidence="4" id="KW-1134">Transmembrane beta strand</keyword>
<evidence type="ECO:0000256" key="5">
    <source>
        <dbReference type="ARBA" id="ARBA00022597"/>
    </source>
</evidence>
<dbReference type="Pfam" id="PF22461">
    <property type="entry name" value="SLBB_2"/>
    <property type="match status" value="2"/>
</dbReference>
<keyword evidence="11" id="KW-0472">Membrane</keyword>
<dbReference type="Pfam" id="PF02563">
    <property type="entry name" value="Poly_export"/>
    <property type="match status" value="1"/>
</dbReference>
<accession>A0A9D7FWA4</accession>
<dbReference type="InterPro" id="IPR054765">
    <property type="entry name" value="SLBB_dom"/>
</dbReference>
<keyword evidence="7" id="KW-0732">Signal</keyword>
<evidence type="ECO:0000256" key="9">
    <source>
        <dbReference type="ARBA" id="ARBA00023065"/>
    </source>
</evidence>
<dbReference type="GO" id="GO:0015159">
    <property type="term" value="F:polysaccharide transmembrane transporter activity"/>
    <property type="evidence" value="ECO:0007669"/>
    <property type="project" value="InterPro"/>
</dbReference>
<reference evidence="19 21" key="1">
    <citation type="submission" date="2020-11" db="EMBL/GenBank/DDBJ databases">
        <title>Insectihabitans protaetiae gen. nov. sp. nov. and Insectihabitans allomyrinae sp. nov., isolated from larvae of Protaetia brevitarsis seulensis and Allomyrina dichotoma, respectively.</title>
        <authorList>
            <person name="Lee S.D."/>
            <person name="Byeon Y.-S."/>
            <person name="Kim S.-M."/>
            <person name="Yang H.L."/>
            <person name="Kim I.S."/>
        </authorList>
    </citation>
    <scope>NUCLEOTIDE SEQUENCE</scope>
    <source>
        <strain evidence="19">CWB-B4</strain>
        <strain evidence="18 21">CWB-B43</strain>
    </source>
</reference>
<feature type="domain" description="Polysaccharide export protein N-terminal" evidence="15">
    <location>
        <begin position="84"/>
        <end position="168"/>
    </location>
</feature>
<name>A0A9D7FWA4_9GAMM</name>
<dbReference type="EMBL" id="JADRCQ010000009">
    <property type="protein sequence ID" value="MBK5074968.1"/>
    <property type="molecule type" value="Genomic_DNA"/>
</dbReference>
<dbReference type="RefSeq" id="WP_228399361.1">
    <property type="nucleotide sequence ID" value="NZ_JADRCP010000009.1"/>
</dbReference>
<dbReference type="Gene3D" id="3.30.1950.10">
    <property type="entry name" value="wza like domain"/>
    <property type="match status" value="1"/>
</dbReference>
<evidence type="ECO:0000259" key="15">
    <source>
        <dbReference type="Pfam" id="PF02563"/>
    </source>
</evidence>
<feature type="domain" description="Outer-membrane lipoprotein Wza C-terminal" evidence="16">
    <location>
        <begin position="384"/>
        <end position="412"/>
    </location>
</feature>
<organism evidence="19 20">
    <name type="scientific">Limnobaculum xujianqingii</name>
    <dbReference type="NCBI Taxonomy" id="2738837"/>
    <lineage>
        <taxon>Bacteria</taxon>
        <taxon>Pseudomonadati</taxon>
        <taxon>Pseudomonadota</taxon>
        <taxon>Gammaproteobacteria</taxon>
        <taxon>Enterobacterales</taxon>
        <taxon>Budviciaceae</taxon>
        <taxon>Limnobaculum</taxon>
    </lineage>
</organism>
<evidence type="ECO:0000256" key="1">
    <source>
        <dbReference type="ARBA" id="ARBA00004571"/>
    </source>
</evidence>
<dbReference type="InterPro" id="IPR003715">
    <property type="entry name" value="Poly_export_N"/>
</dbReference>
<evidence type="ECO:0000256" key="4">
    <source>
        <dbReference type="ARBA" id="ARBA00022452"/>
    </source>
</evidence>
<comment type="similarity">
    <text evidence="2">Belongs to the BexD/CtrA/VexA family.</text>
</comment>
<evidence type="ECO:0000256" key="12">
    <source>
        <dbReference type="ARBA" id="ARBA00023139"/>
    </source>
</evidence>
<keyword evidence="21" id="KW-1185">Reference proteome</keyword>
<dbReference type="PANTHER" id="PTHR33619">
    <property type="entry name" value="POLYSACCHARIDE EXPORT PROTEIN GFCE-RELATED"/>
    <property type="match status" value="1"/>
</dbReference>
<evidence type="ECO:0000256" key="3">
    <source>
        <dbReference type="ARBA" id="ARBA00022448"/>
    </source>
</evidence>
<evidence type="ECO:0000256" key="10">
    <source>
        <dbReference type="ARBA" id="ARBA00023114"/>
    </source>
</evidence>
<evidence type="ECO:0000256" key="14">
    <source>
        <dbReference type="ARBA" id="ARBA00023288"/>
    </source>
</evidence>
<dbReference type="InterPro" id="IPR049712">
    <property type="entry name" value="Poly_export"/>
</dbReference>
<keyword evidence="8" id="KW-0625">Polysaccharide transport</keyword>
<dbReference type="Proteomes" id="UP000807542">
    <property type="component" value="Unassembled WGS sequence"/>
</dbReference>
<keyword evidence="13" id="KW-0998">Cell outer membrane</keyword>
<comment type="subcellular location">
    <subcellularLocation>
        <location evidence="1">Cell outer membrane</location>
        <topology evidence="1">Multi-pass membrane protein</topology>
    </subcellularLocation>
</comment>
<keyword evidence="5" id="KW-0762">Sugar transport</keyword>
<dbReference type="GO" id="GO:0046930">
    <property type="term" value="C:pore complex"/>
    <property type="evidence" value="ECO:0007669"/>
    <property type="project" value="UniProtKB-KW"/>
</dbReference>
<dbReference type="GO" id="GO:0006811">
    <property type="term" value="P:monoatomic ion transport"/>
    <property type="evidence" value="ECO:0007669"/>
    <property type="project" value="UniProtKB-KW"/>
</dbReference>
<dbReference type="Gene3D" id="1.20.5.70">
    <property type="match status" value="1"/>
</dbReference>
<evidence type="ECO:0000256" key="7">
    <source>
        <dbReference type="ARBA" id="ARBA00022729"/>
    </source>
</evidence>
<evidence type="ECO:0000259" key="17">
    <source>
        <dbReference type="Pfam" id="PF22461"/>
    </source>
</evidence>
<evidence type="ECO:0000313" key="18">
    <source>
        <dbReference type="EMBL" id="MBK5074968.1"/>
    </source>
</evidence>
<dbReference type="InterPro" id="IPR040716">
    <property type="entry name" value="Wza_C"/>
</dbReference>
<evidence type="ECO:0000256" key="11">
    <source>
        <dbReference type="ARBA" id="ARBA00023136"/>
    </source>
</evidence>
<keyword evidence="9" id="KW-0406">Ion transport</keyword>
<feature type="domain" description="SLBB" evidence="17">
    <location>
        <begin position="174"/>
        <end position="252"/>
    </location>
</feature>
<dbReference type="Gene3D" id="3.10.560.10">
    <property type="entry name" value="Outer membrane lipoprotein wza domain like"/>
    <property type="match status" value="2"/>
</dbReference>
<keyword evidence="10" id="KW-0626">Porin</keyword>
<keyword evidence="12" id="KW-0564">Palmitate</keyword>
<proteinExistence type="inferred from homology"/>
<evidence type="ECO:0000256" key="2">
    <source>
        <dbReference type="ARBA" id="ARBA00009450"/>
    </source>
</evidence>
<dbReference type="PANTHER" id="PTHR33619:SF3">
    <property type="entry name" value="POLYSACCHARIDE EXPORT PROTEIN GFCE-RELATED"/>
    <property type="match status" value="1"/>
</dbReference>
<evidence type="ECO:0000259" key="16">
    <source>
        <dbReference type="Pfam" id="PF18412"/>
    </source>
</evidence>
<keyword evidence="3" id="KW-0813">Transport</keyword>
<dbReference type="Pfam" id="PF18412">
    <property type="entry name" value="Wza_C"/>
    <property type="match status" value="1"/>
</dbReference>
<feature type="domain" description="SLBB" evidence="17">
    <location>
        <begin position="259"/>
        <end position="381"/>
    </location>
</feature>
<comment type="caution">
    <text evidence="19">The sequence shown here is derived from an EMBL/GenBank/DDBJ whole genome shotgun (WGS) entry which is preliminary data.</text>
</comment>
<dbReference type="Proteomes" id="UP001296969">
    <property type="component" value="Unassembled WGS sequence"/>
</dbReference>
<gene>
    <name evidence="19" type="ORF">I2492_18340</name>
    <name evidence="18" type="ORF">I2493_18335</name>
</gene>
<evidence type="ECO:0000256" key="8">
    <source>
        <dbReference type="ARBA" id="ARBA00023047"/>
    </source>
</evidence>
<evidence type="ECO:0000256" key="13">
    <source>
        <dbReference type="ARBA" id="ARBA00023237"/>
    </source>
</evidence>
<dbReference type="GO" id="GO:0009279">
    <property type="term" value="C:cell outer membrane"/>
    <property type="evidence" value="ECO:0007669"/>
    <property type="project" value="UniProtKB-SubCell"/>
</dbReference>
<dbReference type="EMBL" id="JADRCP010000009">
    <property type="protein sequence ID" value="MBK5178278.1"/>
    <property type="molecule type" value="Genomic_DNA"/>
</dbReference>
<evidence type="ECO:0000313" key="21">
    <source>
        <dbReference type="Proteomes" id="UP001296969"/>
    </source>
</evidence>
<evidence type="ECO:0000256" key="6">
    <source>
        <dbReference type="ARBA" id="ARBA00022692"/>
    </source>
</evidence>
<dbReference type="PROSITE" id="PS51257">
    <property type="entry name" value="PROKAR_LIPOPROTEIN"/>
    <property type="match status" value="1"/>
</dbReference>
<keyword evidence="14" id="KW-0449">Lipoprotein</keyword>
<dbReference type="AlphaFoldDB" id="A0A9D7FWA4"/>
<dbReference type="NCBIfam" id="NF011658">
    <property type="entry name" value="PRK15078.1"/>
    <property type="match status" value="1"/>
</dbReference>
<evidence type="ECO:0000313" key="20">
    <source>
        <dbReference type="Proteomes" id="UP000807542"/>
    </source>
</evidence>